<sequence>MVAPRQPRRRVLIDSVEVKHPPGEPDRIRPDKPERGKTGNSAPPGSRDAEALALLDVVRAQTVDATT</sequence>
<protein>
    <submittedName>
        <fullName evidence="2">Uncharacterized protein</fullName>
    </submittedName>
</protein>
<dbReference type="EMBL" id="JANYMP010000041">
    <property type="protein sequence ID" value="MCS7484131.1"/>
    <property type="molecule type" value="Genomic_DNA"/>
</dbReference>
<keyword evidence="3" id="KW-1185">Reference proteome</keyword>
<accession>A0A9X2VWF3</accession>
<evidence type="ECO:0000313" key="2">
    <source>
        <dbReference type="EMBL" id="MCS7484131.1"/>
    </source>
</evidence>
<name>A0A9X2VWF3_9PSEU</name>
<evidence type="ECO:0000313" key="3">
    <source>
        <dbReference type="Proteomes" id="UP001141259"/>
    </source>
</evidence>
<reference evidence="2" key="1">
    <citation type="submission" date="2022-08" db="EMBL/GenBank/DDBJ databases">
        <authorList>
            <person name="Tistechok S."/>
            <person name="Samborskyy M."/>
            <person name="Roman I."/>
        </authorList>
    </citation>
    <scope>NUCLEOTIDE SEQUENCE</scope>
    <source>
        <strain evidence="2">DSM 103496</strain>
    </source>
</reference>
<feature type="region of interest" description="Disordered" evidence="1">
    <location>
        <begin position="1"/>
        <end position="50"/>
    </location>
</feature>
<organism evidence="2 3">
    <name type="scientific">Umezawaea endophytica</name>
    <dbReference type="NCBI Taxonomy" id="1654476"/>
    <lineage>
        <taxon>Bacteria</taxon>
        <taxon>Bacillati</taxon>
        <taxon>Actinomycetota</taxon>
        <taxon>Actinomycetes</taxon>
        <taxon>Pseudonocardiales</taxon>
        <taxon>Pseudonocardiaceae</taxon>
        <taxon>Umezawaea</taxon>
    </lineage>
</organism>
<proteinExistence type="predicted"/>
<comment type="caution">
    <text evidence="2">The sequence shown here is derived from an EMBL/GenBank/DDBJ whole genome shotgun (WGS) entry which is preliminary data.</text>
</comment>
<gene>
    <name evidence="2" type="ORF">NZH93_45500</name>
</gene>
<dbReference type="Proteomes" id="UP001141259">
    <property type="component" value="Unassembled WGS sequence"/>
</dbReference>
<dbReference type="AlphaFoldDB" id="A0A9X2VWF3"/>
<feature type="compositionally biased region" description="Basic and acidic residues" evidence="1">
    <location>
        <begin position="16"/>
        <end position="37"/>
    </location>
</feature>
<evidence type="ECO:0000256" key="1">
    <source>
        <dbReference type="SAM" id="MobiDB-lite"/>
    </source>
</evidence>
<feature type="compositionally biased region" description="Basic residues" evidence="1">
    <location>
        <begin position="1"/>
        <end position="10"/>
    </location>
</feature>
<dbReference type="RefSeq" id="WP_259629584.1">
    <property type="nucleotide sequence ID" value="NZ_JANYMP010000041.1"/>
</dbReference>